<feature type="non-terminal residue" evidence="1">
    <location>
        <position position="1"/>
    </location>
</feature>
<sequence>LDGDGDPHQNYYEVQVTDNLNCGMGGTGCSVSHLNSHTLGYTVSAGATLIAWISGGFSVDESYTTGETFTCDANPGDTVCVWDSISYTAYTVINLKADCSAHGDPYVLKSPNSDNSEGGYYCVYGSACRSDGQGYWNNNGRAGGP</sequence>
<accession>A0A9P4UNI6</accession>
<proteinExistence type="predicted"/>
<reference evidence="1" key="1">
    <citation type="journal article" date="2020" name="Stud. Mycol.">
        <title>101 Dothideomycetes genomes: a test case for predicting lifestyles and emergence of pathogens.</title>
        <authorList>
            <person name="Haridas S."/>
            <person name="Albert R."/>
            <person name="Binder M."/>
            <person name="Bloem J."/>
            <person name="Labutti K."/>
            <person name="Salamov A."/>
            <person name="Andreopoulos B."/>
            <person name="Baker S."/>
            <person name="Barry K."/>
            <person name="Bills G."/>
            <person name="Bluhm B."/>
            <person name="Cannon C."/>
            <person name="Castanera R."/>
            <person name="Culley D."/>
            <person name="Daum C."/>
            <person name="Ezra D."/>
            <person name="Gonzalez J."/>
            <person name="Henrissat B."/>
            <person name="Kuo A."/>
            <person name="Liang C."/>
            <person name="Lipzen A."/>
            <person name="Lutzoni F."/>
            <person name="Magnuson J."/>
            <person name="Mondo S."/>
            <person name="Nolan M."/>
            <person name="Ohm R."/>
            <person name="Pangilinan J."/>
            <person name="Park H.-J."/>
            <person name="Ramirez L."/>
            <person name="Alfaro M."/>
            <person name="Sun H."/>
            <person name="Tritt A."/>
            <person name="Yoshinaga Y."/>
            <person name="Zwiers L.-H."/>
            <person name="Turgeon B."/>
            <person name="Goodwin S."/>
            <person name="Spatafora J."/>
            <person name="Crous P."/>
            <person name="Grigoriev I."/>
        </authorList>
    </citation>
    <scope>NUCLEOTIDE SEQUENCE</scope>
    <source>
        <strain evidence="1">CBS 116435</strain>
    </source>
</reference>
<name>A0A9P4UNI6_9PEZI</name>
<dbReference type="EMBL" id="MU003783">
    <property type="protein sequence ID" value="KAF2722382.1"/>
    <property type="molecule type" value="Genomic_DNA"/>
</dbReference>
<protein>
    <submittedName>
        <fullName evidence="1">Uncharacterized protein</fullName>
    </submittedName>
</protein>
<evidence type="ECO:0000313" key="2">
    <source>
        <dbReference type="Proteomes" id="UP000799441"/>
    </source>
</evidence>
<dbReference type="OrthoDB" id="3641682at2759"/>
<comment type="caution">
    <text evidence="1">The sequence shown here is derived from an EMBL/GenBank/DDBJ whole genome shotgun (WGS) entry which is preliminary data.</text>
</comment>
<organism evidence="1 2">
    <name type="scientific">Polychaeton citri CBS 116435</name>
    <dbReference type="NCBI Taxonomy" id="1314669"/>
    <lineage>
        <taxon>Eukaryota</taxon>
        <taxon>Fungi</taxon>
        <taxon>Dikarya</taxon>
        <taxon>Ascomycota</taxon>
        <taxon>Pezizomycotina</taxon>
        <taxon>Dothideomycetes</taxon>
        <taxon>Dothideomycetidae</taxon>
        <taxon>Capnodiales</taxon>
        <taxon>Capnodiaceae</taxon>
        <taxon>Polychaeton</taxon>
    </lineage>
</organism>
<dbReference type="AlphaFoldDB" id="A0A9P4UNI6"/>
<keyword evidence="2" id="KW-1185">Reference proteome</keyword>
<gene>
    <name evidence="1" type="ORF">K431DRAFT_222232</name>
</gene>
<evidence type="ECO:0000313" key="1">
    <source>
        <dbReference type="EMBL" id="KAF2722382.1"/>
    </source>
</evidence>
<dbReference type="Proteomes" id="UP000799441">
    <property type="component" value="Unassembled WGS sequence"/>
</dbReference>